<dbReference type="Gene3D" id="1.20.1640.10">
    <property type="entry name" value="Multidrug efflux transporter AcrB transmembrane domain"/>
    <property type="match status" value="2"/>
</dbReference>
<feature type="transmembrane region" description="Helical" evidence="7">
    <location>
        <begin position="732"/>
        <end position="749"/>
    </location>
</feature>
<evidence type="ECO:0000256" key="2">
    <source>
        <dbReference type="ARBA" id="ARBA00022475"/>
    </source>
</evidence>
<feature type="region of interest" description="Disordered" evidence="6">
    <location>
        <begin position="161"/>
        <end position="211"/>
    </location>
</feature>
<name>A0A0K1PL27_9BACT</name>
<dbReference type="PANTHER" id="PTHR33406:SF13">
    <property type="entry name" value="MEMBRANE PROTEIN YDFJ"/>
    <property type="match status" value="1"/>
</dbReference>
<sequence length="891" mass="96918">MDAAGRRPAIVLVLSLIFMIASWGYARNLELRSDFLELLPRDSPGFKAFEHQLGRVGGGATFLVVVESPDRKANERVVDDLGGALENQVKTREDCVKACADDACKQKCGPDYISYVERGTKDLQSFFDQRKWLYASLKDLEEADETLDHQIAIRSELVTDLEAPDEPAPAPAAPHAAAGAPKTKSNVAPGVPAPAPAPEPAANAAPDPNAKQATLGMDRFYDRWKNSSTKYNDFPTGYFANEAGTVMVIRIVSNASGTGGATGDLFLAEMKKRVDELRVREKYHPQMTIGFAGDIPNAVAEKESTLSEAAWASGLAFLLILGGIVVYYRSPWSLLVISIPVLMGIGAAYAFATAVFGYVNTPGAFLGAIILGNGINYPIVLLSRYREFRARGMERTEARREAVLNAFRAELVGASVASIAYGSLTITHFRGFSQFGTIGFVGMFLVWLAIVPVVPALIVVVENIQAKLPPILRDPPAPVRSDGSGGVIIRWIAKITERWPAPFIIVPLVATIFCATKLPSYLKDPWEYNFSKLGSRSSKASGAGEWSNRADEVFRGKQNISGTLILADTPEQVPLLEEHILANDRADKEGQLIDDIVTVQDFLPGPAEEQKQKLAVLERMRDRLTPRVLHEVGDQERQRLEELRPPEDLDVTTAKDLPPLIRRRFEENQGKLGTLMYVKYKYGVSFSDGRTLLRMAKTTDNVSLPDGTVVQTASRSTIFAEMIRSMEHDGPLATGASFLAVAIVVVIATRSRVGTFSVLLALLMGVVCLLGGAAMTDIKLNFFNFIALPITFGIGCEYPFNVFDRTRILKSDVTGAVARTGGAVALCSYTTTVGYGSMLFSDNQALQSFGRLAAWGEVACTVMALLFLPSLLHIMLRTKAKKAAEAAQPSP</sequence>
<evidence type="ECO:0000256" key="7">
    <source>
        <dbReference type="SAM" id="Phobius"/>
    </source>
</evidence>
<evidence type="ECO:0000256" key="3">
    <source>
        <dbReference type="ARBA" id="ARBA00022692"/>
    </source>
</evidence>
<evidence type="ECO:0000256" key="5">
    <source>
        <dbReference type="ARBA" id="ARBA00023136"/>
    </source>
</evidence>
<reference evidence="9 10" key="1">
    <citation type="submission" date="2015-08" db="EMBL/GenBank/DDBJ databases">
        <authorList>
            <person name="Babu N.S."/>
            <person name="Beckwith C.J."/>
            <person name="Beseler K.G."/>
            <person name="Brison A."/>
            <person name="Carone J.V."/>
            <person name="Caskin T.P."/>
            <person name="Diamond M."/>
            <person name="Durham M.E."/>
            <person name="Foxe J.M."/>
            <person name="Go M."/>
            <person name="Henderson B.A."/>
            <person name="Jones I.B."/>
            <person name="McGettigan J.A."/>
            <person name="Micheletti S.J."/>
            <person name="Nasrallah M.E."/>
            <person name="Ortiz D."/>
            <person name="Piller C.R."/>
            <person name="Privatt S.R."/>
            <person name="Schneider S.L."/>
            <person name="Sharp S."/>
            <person name="Smith T.C."/>
            <person name="Stanton J.D."/>
            <person name="Ullery H.E."/>
            <person name="Wilson R.J."/>
            <person name="Serrano M.G."/>
            <person name="Buck G."/>
            <person name="Lee V."/>
            <person name="Wang Y."/>
            <person name="Carvalho R."/>
            <person name="Voegtly L."/>
            <person name="Shi R."/>
            <person name="Duckworth R."/>
            <person name="Johnson A."/>
            <person name="Loviza R."/>
            <person name="Walstead R."/>
            <person name="Shah Z."/>
            <person name="Kiflezghi M."/>
            <person name="Wade K."/>
            <person name="Ball S.L."/>
            <person name="Bradley K.W."/>
            <person name="Asai D.J."/>
            <person name="Bowman C.A."/>
            <person name="Russell D.A."/>
            <person name="Pope W.H."/>
            <person name="Jacobs-Sera D."/>
            <person name="Hendrix R.W."/>
            <person name="Hatfull G.F."/>
        </authorList>
    </citation>
    <scope>NUCLEOTIDE SEQUENCE [LARGE SCALE GENOMIC DNA]</scope>
    <source>
        <strain evidence="9 10">DSM 27648</strain>
    </source>
</reference>
<dbReference type="SUPFAM" id="SSF82866">
    <property type="entry name" value="Multidrug efflux transporter AcrB transmembrane domain"/>
    <property type="match status" value="2"/>
</dbReference>
<protein>
    <submittedName>
        <fullName evidence="9">Exporters of the RND superfamily</fullName>
    </submittedName>
</protein>
<dbReference type="Pfam" id="PF03176">
    <property type="entry name" value="MMPL"/>
    <property type="match status" value="2"/>
</dbReference>
<evidence type="ECO:0000256" key="4">
    <source>
        <dbReference type="ARBA" id="ARBA00022989"/>
    </source>
</evidence>
<accession>A0A0K1PL27</accession>
<feature type="domain" description="Membrane transport protein MMPL" evidence="8">
    <location>
        <begin position="283"/>
        <end position="502"/>
    </location>
</feature>
<feature type="transmembrane region" description="Helical" evidence="7">
    <location>
        <begin position="782"/>
        <end position="800"/>
    </location>
</feature>
<feature type="domain" description="Membrane transport protein MMPL" evidence="8">
    <location>
        <begin position="699"/>
        <end position="878"/>
    </location>
</feature>
<dbReference type="EMBL" id="CP012333">
    <property type="protein sequence ID" value="AKU94220.1"/>
    <property type="molecule type" value="Genomic_DNA"/>
</dbReference>
<dbReference type="STRING" id="1391654.AKJ09_00884"/>
<keyword evidence="3 7" id="KW-0812">Transmembrane</keyword>
<dbReference type="InterPro" id="IPR050545">
    <property type="entry name" value="Mycobact_MmpL"/>
</dbReference>
<keyword evidence="2" id="KW-1003">Cell membrane</keyword>
<dbReference type="Proteomes" id="UP000064967">
    <property type="component" value="Chromosome"/>
</dbReference>
<comment type="subcellular location">
    <subcellularLocation>
        <location evidence="1">Cell membrane</location>
        <topology evidence="1">Multi-pass membrane protein</topology>
    </subcellularLocation>
</comment>
<feature type="transmembrane region" description="Helical" evidence="7">
    <location>
        <begin position="852"/>
        <end position="872"/>
    </location>
</feature>
<organism evidence="9 10">
    <name type="scientific">Labilithrix luteola</name>
    <dbReference type="NCBI Taxonomy" id="1391654"/>
    <lineage>
        <taxon>Bacteria</taxon>
        <taxon>Pseudomonadati</taxon>
        <taxon>Myxococcota</taxon>
        <taxon>Polyangia</taxon>
        <taxon>Polyangiales</taxon>
        <taxon>Labilitrichaceae</taxon>
        <taxon>Labilithrix</taxon>
    </lineage>
</organism>
<keyword evidence="4 7" id="KW-1133">Transmembrane helix</keyword>
<feature type="transmembrane region" description="Helical" evidence="7">
    <location>
        <begin position="406"/>
        <end position="426"/>
    </location>
</feature>
<evidence type="ECO:0000313" key="9">
    <source>
        <dbReference type="EMBL" id="AKU94220.1"/>
    </source>
</evidence>
<dbReference type="InterPro" id="IPR004869">
    <property type="entry name" value="MMPL_dom"/>
</dbReference>
<evidence type="ECO:0000259" key="8">
    <source>
        <dbReference type="Pfam" id="PF03176"/>
    </source>
</evidence>
<dbReference type="GO" id="GO:0005886">
    <property type="term" value="C:plasma membrane"/>
    <property type="evidence" value="ECO:0007669"/>
    <property type="project" value="UniProtKB-SubCell"/>
</dbReference>
<gene>
    <name evidence="9" type="ORF">AKJ09_00884</name>
</gene>
<evidence type="ECO:0000256" key="1">
    <source>
        <dbReference type="ARBA" id="ARBA00004651"/>
    </source>
</evidence>
<feature type="transmembrane region" description="Helical" evidence="7">
    <location>
        <begin position="335"/>
        <end position="359"/>
    </location>
</feature>
<feature type="transmembrane region" description="Helical" evidence="7">
    <location>
        <begin position="755"/>
        <end position="775"/>
    </location>
</feature>
<feature type="compositionally biased region" description="Low complexity" evidence="6">
    <location>
        <begin position="200"/>
        <end position="210"/>
    </location>
</feature>
<feature type="transmembrane region" description="Helical" evidence="7">
    <location>
        <begin position="438"/>
        <end position="461"/>
    </location>
</feature>
<dbReference type="AlphaFoldDB" id="A0A0K1PL27"/>
<proteinExistence type="predicted"/>
<feature type="transmembrane region" description="Helical" evidence="7">
    <location>
        <begin position="309"/>
        <end position="328"/>
    </location>
</feature>
<dbReference type="KEGG" id="llu:AKJ09_00884"/>
<dbReference type="PANTHER" id="PTHR33406">
    <property type="entry name" value="MEMBRANE PROTEIN MJ1562-RELATED"/>
    <property type="match status" value="1"/>
</dbReference>
<keyword evidence="10" id="KW-1185">Reference proteome</keyword>
<evidence type="ECO:0000313" key="10">
    <source>
        <dbReference type="Proteomes" id="UP000064967"/>
    </source>
</evidence>
<evidence type="ECO:0000256" key="6">
    <source>
        <dbReference type="SAM" id="MobiDB-lite"/>
    </source>
</evidence>
<keyword evidence="5 7" id="KW-0472">Membrane</keyword>
<feature type="transmembrane region" description="Helical" evidence="7">
    <location>
        <begin position="365"/>
        <end position="385"/>
    </location>
</feature>